<feature type="region of interest" description="Disordered" evidence="1">
    <location>
        <begin position="20"/>
        <end position="84"/>
    </location>
</feature>
<reference evidence="2 3" key="1">
    <citation type="journal article" date="2015" name="Fungal Genet. Biol.">
        <title>Evolution of novel wood decay mechanisms in Agaricales revealed by the genome sequences of Fistulina hepatica and Cylindrobasidium torrendii.</title>
        <authorList>
            <person name="Floudas D."/>
            <person name="Held B.W."/>
            <person name="Riley R."/>
            <person name="Nagy L.G."/>
            <person name="Koehler G."/>
            <person name="Ransdell A.S."/>
            <person name="Younus H."/>
            <person name="Chow J."/>
            <person name="Chiniquy J."/>
            <person name="Lipzen A."/>
            <person name="Tritt A."/>
            <person name="Sun H."/>
            <person name="Haridas S."/>
            <person name="LaButti K."/>
            <person name="Ohm R.A."/>
            <person name="Kues U."/>
            <person name="Blanchette R.A."/>
            <person name="Grigoriev I.V."/>
            <person name="Minto R.E."/>
            <person name="Hibbett D.S."/>
        </authorList>
    </citation>
    <scope>NUCLEOTIDE SEQUENCE [LARGE SCALE GENOMIC DNA]</scope>
    <source>
        <strain evidence="2 3">FP15055 ss-10</strain>
    </source>
</reference>
<organism evidence="2 3">
    <name type="scientific">Cylindrobasidium torrendii FP15055 ss-10</name>
    <dbReference type="NCBI Taxonomy" id="1314674"/>
    <lineage>
        <taxon>Eukaryota</taxon>
        <taxon>Fungi</taxon>
        <taxon>Dikarya</taxon>
        <taxon>Basidiomycota</taxon>
        <taxon>Agaricomycotina</taxon>
        <taxon>Agaricomycetes</taxon>
        <taxon>Agaricomycetidae</taxon>
        <taxon>Agaricales</taxon>
        <taxon>Marasmiineae</taxon>
        <taxon>Physalacriaceae</taxon>
        <taxon>Cylindrobasidium</taxon>
    </lineage>
</organism>
<feature type="compositionally biased region" description="Low complexity" evidence="1">
    <location>
        <begin position="427"/>
        <end position="442"/>
    </location>
</feature>
<proteinExistence type="predicted"/>
<evidence type="ECO:0000313" key="3">
    <source>
        <dbReference type="Proteomes" id="UP000054007"/>
    </source>
</evidence>
<keyword evidence="3" id="KW-1185">Reference proteome</keyword>
<dbReference type="EMBL" id="KN880904">
    <property type="protein sequence ID" value="KIY61624.1"/>
    <property type="molecule type" value="Genomic_DNA"/>
</dbReference>
<dbReference type="Proteomes" id="UP000054007">
    <property type="component" value="Unassembled WGS sequence"/>
</dbReference>
<feature type="compositionally biased region" description="Polar residues" evidence="1">
    <location>
        <begin position="53"/>
        <end position="62"/>
    </location>
</feature>
<dbReference type="AlphaFoldDB" id="A0A0D7AUU5"/>
<evidence type="ECO:0000313" key="2">
    <source>
        <dbReference type="EMBL" id="KIY61624.1"/>
    </source>
</evidence>
<accession>A0A0D7AUU5</accession>
<gene>
    <name evidence="2" type="ORF">CYLTODRAFT_447627</name>
</gene>
<evidence type="ECO:0000256" key="1">
    <source>
        <dbReference type="SAM" id="MobiDB-lite"/>
    </source>
</evidence>
<name>A0A0D7AUU5_9AGAR</name>
<protein>
    <submittedName>
        <fullName evidence="2">Uncharacterized protein</fullName>
    </submittedName>
</protein>
<sequence>MELASKGYKGWSTSRCANCSTSSLTSMQSPTPEFDPNIDPQLYGDNLSGAEAPSNSDFQVSATAEPPGLNQAATSGPTEEAEHNEDEMNEILLILGSTRANVAQVLSHTYHLGKDSRDMLFNYATMEVKEPSIAPLLAFTIALANGEALKEVHAQQNTILQALNAIRTNQQAAIRLEKADKDQIRAVCKATVGDHGRVAFDQEALGHACSQIFKAQFDTNGLARFFGNNISIVTRREFAKQVNICHSEAKSTVRGLLQEAQAKQLNVSATTCKIVKALLGSEMHIRTGHYLNVIVFFDVISKNPTLLSKGLRVVGRPPAKRARNDLETAPAGEQPDPVREDELTERFFGAVDKFFAEKIARGWGKDKRSYEWREYFLERFDHELKRDPRDEGLRKIKNTMQGMHAPPTAMPSNIVPPAMLSPAPVNSTSSTSSTLSGDQSASARPNGSMSLRNLLFN</sequence>
<feature type="compositionally biased region" description="Polar residues" evidence="1">
    <location>
        <begin position="20"/>
        <end position="31"/>
    </location>
</feature>
<feature type="region of interest" description="Disordered" evidence="1">
    <location>
        <begin position="416"/>
        <end position="449"/>
    </location>
</feature>